<evidence type="ECO:0000256" key="1">
    <source>
        <dbReference type="ARBA" id="ARBA00022679"/>
    </source>
</evidence>
<evidence type="ECO:0000313" key="3">
    <source>
        <dbReference type="Proteomes" id="UP001595956"/>
    </source>
</evidence>
<dbReference type="PANTHER" id="PTHR46401">
    <property type="entry name" value="GLYCOSYLTRANSFERASE WBBK-RELATED"/>
    <property type="match status" value="1"/>
</dbReference>
<sequence length="376" mass="40468">MLGLARTFAEAGMSALVVNDDPRLTAIGERRPGTTNGVPYMNLGAPTGSRRQRWARRRSFGARLAAVISATVDVDDVQVVCVPSYFYTPRTRRFLRGAAPAATLIVDVVERHDAGQFPRGRLEPYFIRHRLTSWYAERTADRVIVISRALAAGPFRSRSPFVLPPTVEVADFRDAAEATRPEGPTTVTYVGSPGSKDDLSALVAAVGQLSATERAALRIVVGGVDREAMAQLPGLSTASLLEIDDVLEVVGKLDRSGVAHLLARSHYTILIRDPDAGFARFGFPTKVPESMAAGCPPIANLTSDLGDYITDGRDSLICPGPTASQIAATLRRALQDVAAGEHPRRSLEAARTADERFTAASWAPDLYSWLTADSGR</sequence>
<dbReference type="Gene3D" id="3.40.50.2000">
    <property type="entry name" value="Glycogen Phosphorylase B"/>
    <property type="match status" value="2"/>
</dbReference>
<dbReference type="PANTHER" id="PTHR46401:SF2">
    <property type="entry name" value="GLYCOSYLTRANSFERASE WBBK-RELATED"/>
    <property type="match status" value="1"/>
</dbReference>
<comment type="caution">
    <text evidence="2">The sequence shown here is derived from an EMBL/GenBank/DDBJ whole genome shotgun (WGS) entry which is preliminary data.</text>
</comment>
<dbReference type="EC" id="2.4.-.-" evidence="2"/>
<accession>A0ABW0MVA7</accession>
<evidence type="ECO:0000313" key="2">
    <source>
        <dbReference type="EMBL" id="MFC5491845.1"/>
    </source>
</evidence>
<name>A0ABW0MVA7_9ACTN</name>
<keyword evidence="3" id="KW-1185">Reference proteome</keyword>
<dbReference type="RefSeq" id="WP_345181346.1">
    <property type="nucleotide sequence ID" value="NZ_BAABFQ010000008.1"/>
</dbReference>
<keyword evidence="1 2" id="KW-0808">Transferase</keyword>
<keyword evidence="2" id="KW-0328">Glycosyltransferase</keyword>
<organism evidence="2 3">
    <name type="scientific">Nocardioides caricicola</name>
    <dbReference type="NCBI Taxonomy" id="634770"/>
    <lineage>
        <taxon>Bacteria</taxon>
        <taxon>Bacillati</taxon>
        <taxon>Actinomycetota</taxon>
        <taxon>Actinomycetes</taxon>
        <taxon>Propionibacteriales</taxon>
        <taxon>Nocardioidaceae</taxon>
        <taxon>Nocardioides</taxon>
    </lineage>
</organism>
<dbReference type="SUPFAM" id="SSF53756">
    <property type="entry name" value="UDP-Glycosyltransferase/glycogen phosphorylase"/>
    <property type="match status" value="1"/>
</dbReference>
<dbReference type="GO" id="GO:0016757">
    <property type="term" value="F:glycosyltransferase activity"/>
    <property type="evidence" value="ECO:0007669"/>
    <property type="project" value="UniProtKB-KW"/>
</dbReference>
<reference evidence="3" key="1">
    <citation type="journal article" date="2019" name="Int. J. Syst. Evol. Microbiol.">
        <title>The Global Catalogue of Microorganisms (GCM) 10K type strain sequencing project: providing services to taxonomists for standard genome sequencing and annotation.</title>
        <authorList>
            <consortium name="The Broad Institute Genomics Platform"/>
            <consortium name="The Broad Institute Genome Sequencing Center for Infectious Disease"/>
            <person name="Wu L."/>
            <person name="Ma J."/>
        </authorList>
    </citation>
    <scope>NUCLEOTIDE SEQUENCE [LARGE SCALE GENOMIC DNA]</scope>
    <source>
        <strain evidence="3">KACC 13778</strain>
    </source>
</reference>
<dbReference type="Proteomes" id="UP001595956">
    <property type="component" value="Unassembled WGS sequence"/>
</dbReference>
<dbReference type="EMBL" id="JBHSMD010000001">
    <property type="protein sequence ID" value="MFC5491845.1"/>
    <property type="molecule type" value="Genomic_DNA"/>
</dbReference>
<proteinExistence type="predicted"/>
<protein>
    <submittedName>
        <fullName evidence="2">Glycosyltransferase</fullName>
        <ecNumber evidence="2">2.4.-.-</ecNumber>
    </submittedName>
</protein>
<dbReference type="Pfam" id="PF13692">
    <property type="entry name" value="Glyco_trans_1_4"/>
    <property type="match status" value="1"/>
</dbReference>
<gene>
    <name evidence="2" type="ORF">ACFPKY_01960</name>
</gene>